<dbReference type="AlphaFoldDB" id="A0A7W3IIT3"/>
<evidence type="ECO:0000313" key="2">
    <source>
        <dbReference type="Proteomes" id="UP000547058"/>
    </source>
</evidence>
<proteinExistence type="predicted"/>
<keyword evidence="2" id="KW-1185">Reference proteome</keyword>
<accession>A0A7W3IIT3</accession>
<dbReference type="Proteomes" id="UP000547058">
    <property type="component" value="Unassembled WGS sequence"/>
</dbReference>
<dbReference type="EMBL" id="JACGXS010000003">
    <property type="protein sequence ID" value="MBA8681979.1"/>
    <property type="molecule type" value="Genomic_DNA"/>
</dbReference>
<comment type="caution">
    <text evidence="1">The sequence shown here is derived from an EMBL/GenBank/DDBJ whole genome shotgun (WGS) entry which is preliminary data.</text>
</comment>
<protein>
    <submittedName>
        <fullName evidence="1">Uncharacterized protein</fullName>
    </submittedName>
</protein>
<dbReference type="RefSeq" id="WP_182339106.1">
    <property type="nucleotide sequence ID" value="NZ_JACGXS010000003.1"/>
</dbReference>
<name>A0A7W3IIT3_9GAMM</name>
<organism evidence="1 2">
    <name type="scientific">Stenotrophomonas tumulicola</name>
    <dbReference type="NCBI Taxonomy" id="1685415"/>
    <lineage>
        <taxon>Bacteria</taxon>
        <taxon>Pseudomonadati</taxon>
        <taxon>Pseudomonadota</taxon>
        <taxon>Gammaproteobacteria</taxon>
        <taxon>Lysobacterales</taxon>
        <taxon>Lysobacteraceae</taxon>
        <taxon>Stenotrophomonas</taxon>
    </lineage>
</organism>
<sequence length="212" mass="23835">MVEKNITSFVNERTLEYKLVPDLQKALAPYCNAAMPMFFWKTREGGIRSRASFLGESFKVIAMFARRPKVHDKSNALYATINDELLIFAEHAINMGVPTLGGFCAARNLGEITSAHSIWIPLLKSDESMNLLRWSESDSSGGSLSTYDSKAASIKTRELPEVILPRCERMSFGAAIDTMDRLRSVLNREAVRPYYYGSSYKPVYMLIEGSQL</sequence>
<evidence type="ECO:0000313" key="1">
    <source>
        <dbReference type="EMBL" id="MBA8681979.1"/>
    </source>
</evidence>
<reference evidence="1 2" key="1">
    <citation type="submission" date="2020-08" db="EMBL/GenBank/DDBJ databases">
        <title>Stenotrophomonas tumulicola JCM 30961.</title>
        <authorList>
            <person name="Deng Y."/>
        </authorList>
    </citation>
    <scope>NUCLEOTIDE SEQUENCE [LARGE SCALE GENOMIC DNA]</scope>
    <source>
        <strain evidence="1 2">JCM 30961</strain>
    </source>
</reference>
<gene>
    <name evidence="1" type="ORF">H4O11_09135</name>
</gene>